<feature type="compositionally biased region" description="Polar residues" evidence="1">
    <location>
        <begin position="540"/>
        <end position="550"/>
    </location>
</feature>
<feature type="compositionally biased region" description="Low complexity" evidence="1">
    <location>
        <begin position="50"/>
        <end position="69"/>
    </location>
</feature>
<evidence type="ECO:0000256" key="2">
    <source>
        <dbReference type="SAM" id="Phobius"/>
    </source>
</evidence>
<sequence length="575" mass="61419">MRPCGRRLALVPASILFLLVFSSLIPPVAHAQISRDDRAGLPTATGPSLVPHTSTLAATTTTRPATKPTVKPPPGAGGGGGGVVTSSAVTKTVAGSPAPSALPPVVTKRCKDCLSPASGQTCYQNTQCIPLTLLCNNSTNPCVDGDGTPPSSNPVNCAANQLCYASTYLPLPNSIDSMDQNVQRNSSSNCLAGSYFSLFGYISTTTNQSVVRYTESCAGVGNIQNEYSSPPTCQAWEYQVENACFLKTCNEALAMQCEAPFECKKQASANGYGLCWNPNSTVPDPSDDGNGYQDPKEKLIQGLLIGICSLILIVGVGLGLWHYRKKRSKRMAALRDGLDPNSGRRHHAYMGGGSTGTKEGLWQRLTSCGRRRKSPSDPDGQQDDDGVHHGLQPTSTRESREMRVVSLTESEGNESSLLVGNDHNRSHLIFARRWRWGGGAAGQTTPGGQEGGPAVMPEIEPPPMYHDGGDLPVYRDRNSILMPPVSEPLPSGSAAIATETAAVRQNQEQQHQPQPELVHESTNTVDSSHEQDQHHPLQLSDPTQQPLEQESSNSSNTQQPHSSATITTPQDHTQV</sequence>
<feature type="compositionally biased region" description="Polar residues" evidence="1">
    <location>
        <begin position="557"/>
        <end position="575"/>
    </location>
</feature>
<reference evidence="4" key="2">
    <citation type="journal article" date="2022" name="Microbiol. Resour. Announc.">
        <title>Whole-Genome Sequence of Entomortierella parvispora E1425, a Mucoromycotan Fungus Associated with Burkholderiaceae-Related Endosymbiotic Bacteria.</title>
        <authorList>
            <person name="Herlambang A."/>
            <person name="Guo Y."/>
            <person name="Takashima Y."/>
            <person name="Narisawa K."/>
            <person name="Ohta H."/>
            <person name="Nishizawa T."/>
        </authorList>
    </citation>
    <scope>NUCLEOTIDE SEQUENCE</scope>
    <source>
        <strain evidence="4">E1425</strain>
    </source>
</reference>
<evidence type="ECO:0000313" key="5">
    <source>
        <dbReference type="Proteomes" id="UP000827284"/>
    </source>
</evidence>
<gene>
    <name evidence="4" type="ORF">EMPS_00329</name>
</gene>
<feature type="chain" id="PRO_5040470513" evidence="3">
    <location>
        <begin position="32"/>
        <end position="575"/>
    </location>
</feature>
<name>A0A9P3H0H3_9FUNG</name>
<dbReference type="AlphaFoldDB" id="A0A9P3H0H3"/>
<feature type="region of interest" description="Disordered" evidence="1">
    <location>
        <begin position="335"/>
        <end position="420"/>
    </location>
</feature>
<evidence type="ECO:0000256" key="3">
    <source>
        <dbReference type="SAM" id="SignalP"/>
    </source>
</evidence>
<keyword evidence="2" id="KW-0812">Transmembrane</keyword>
<protein>
    <submittedName>
        <fullName evidence="4">Uncharacterized protein</fullName>
    </submittedName>
</protein>
<feature type="region of interest" description="Disordered" evidence="1">
    <location>
        <begin position="501"/>
        <end position="575"/>
    </location>
</feature>
<keyword evidence="2" id="KW-0472">Membrane</keyword>
<accession>A0A9P3H0H3</accession>
<dbReference type="Proteomes" id="UP000827284">
    <property type="component" value="Unassembled WGS sequence"/>
</dbReference>
<feature type="signal peptide" evidence="3">
    <location>
        <begin position="1"/>
        <end position="31"/>
    </location>
</feature>
<feature type="compositionally biased region" description="Polar residues" evidence="1">
    <location>
        <begin position="407"/>
        <end position="418"/>
    </location>
</feature>
<comment type="caution">
    <text evidence="4">The sequence shown here is derived from an EMBL/GenBank/DDBJ whole genome shotgun (WGS) entry which is preliminary data.</text>
</comment>
<feature type="region of interest" description="Disordered" evidence="1">
    <location>
        <begin position="39"/>
        <end position="84"/>
    </location>
</feature>
<keyword evidence="2" id="KW-1133">Transmembrane helix</keyword>
<evidence type="ECO:0000256" key="1">
    <source>
        <dbReference type="SAM" id="MobiDB-lite"/>
    </source>
</evidence>
<dbReference type="OrthoDB" id="2445581at2759"/>
<proteinExistence type="predicted"/>
<feature type="transmembrane region" description="Helical" evidence="2">
    <location>
        <begin position="299"/>
        <end position="321"/>
    </location>
</feature>
<feature type="compositionally biased region" description="Low complexity" evidence="1">
    <location>
        <begin position="505"/>
        <end position="516"/>
    </location>
</feature>
<dbReference type="EMBL" id="BQFW01000001">
    <property type="protein sequence ID" value="GJJ67983.1"/>
    <property type="molecule type" value="Genomic_DNA"/>
</dbReference>
<organism evidence="4 5">
    <name type="scientific">Entomortierella parvispora</name>
    <dbReference type="NCBI Taxonomy" id="205924"/>
    <lineage>
        <taxon>Eukaryota</taxon>
        <taxon>Fungi</taxon>
        <taxon>Fungi incertae sedis</taxon>
        <taxon>Mucoromycota</taxon>
        <taxon>Mortierellomycotina</taxon>
        <taxon>Mortierellomycetes</taxon>
        <taxon>Mortierellales</taxon>
        <taxon>Mortierellaceae</taxon>
        <taxon>Entomortierella</taxon>
    </lineage>
</organism>
<reference evidence="4" key="1">
    <citation type="submission" date="2021-11" db="EMBL/GenBank/DDBJ databases">
        <authorList>
            <person name="Herlambang A."/>
            <person name="Guo Y."/>
            <person name="Takashima Y."/>
            <person name="Nishizawa T."/>
        </authorList>
    </citation>
    <scope>NUCLEOTIDE SEQUENCE</scope>
    <source>
        <strain evidence="4">E1425</strain>
    </source>
</reference>
<feature type="compositionally biased region" description="Basic and acidic residues" evidence="1">
    <location>
        <begin position="467"/>
        <end position="476"/>
    </location>
</feature>
<keyword evidence="5" id="KW-1185">Reference proteome</keyword>
<keyword evidence="3" id="KW-0732">Signal</keyword>
<feature type="region of interest" description="Disordered" evidence="1">
    <location>
        <begin position="438"/>
        <end position="476"/>
    </location>
</feature>
<evidence type="ECO:0000313" key="4">
    <source>
        <dbReference type="EMBL" id="GJJ67983.1"/>
    </source>
</evidence>